<keyword evidence="4" id="KW-1185">Reference proteome</keyword>
<accession>A0A429ZZE2</accession>
<dbReference type="OrthoDB" id="9781032at2"/>
<dbReference type="InterPro" id="IPR036264">
    <property type="entry name" value="Bact_exopeptidase_dim_dom"/>
</dbReference>
<dbReference type="GO" id="GO:0046657">
    <property type="term" value="P:folic acid catabolic process"/>
    <property type="evidence" value="ECO:0007669"/>
    <property type="project" value="TreeGrafter"/>
</dbReference>
<dbReference type="SUPFAM" id="SSF53187">
    <property type="entry name" value="Zn-dependent exopeptidases"/>
    <property type="match status" value="1"/>
</dbReference>
<dbReference type="Proteomes" id="UP000287857">
    <property type="component" value="Unassembled WGS sequence"/>
</dbReference>
<dbReference type="PIRSF" id="PIRSF037226">
    <property type="entry name" value="Amidohydrolase_ACY1L2_prd"/>
    <property type="match status" value="1"/>
</dbReference>
<proteinExistence type="inferred from homology"/>
<sequence>MTQTLFQHYLSKLKNCQDTAYSFNKDLAHHPELSGQEYQSLKNILTILSNKSISYQTNIEDVETSFLANITKGSAQDPKIGILMEYDALPDIGHGCGHSASGSISLLTALAFWEMKDDLNATIDLIGTPNEEVFGEKITMSCNGLFDSYDFVIMIHMNPKETWASCHFLALREIRVTYIGKPAHAAAAPWLGVNALNGAILTTNALDMLRQQLSMDTRLAYIIKNGGIAPNVIPDKTELIINIRNKQRDDLQKTYQQVVNCIKGASLATGTTYQIEDTGPAYDDMKINKAGVEQLKLVMDELNLPYTEEPTGVAVASSDIGNISYICPAFHPMLAISDDDISLHTQEVADLMKNDSINSVIFNGGRLMGAFIIRMIEHPEILEKIKVEFSNDKN</sequence>
<dbReference type="AlphaFoldDB" id="A0A429ZZE2"/>
<protein>
    <recommendedName>
        <fullName evidence="1">Peptidase M20 domain-containing protein 2</fullName>
    </recommendedName>
</protein>
<dbReference type="PANTHER" id="PTHR30575">
    <property type="entry name" value="PEPTIDASE M20"/>
    <property type="match status" value="1"/>
</dbReference>
<reference evidence="3 4" key="1">
    <citation type="submission" date="2017-05" db="EMBL/GenBank/DDBJ databases">
        <title>Vagococcus spp. assemblies.</title>
        <authorList>
            <person name="Gulvik C.A."/>
        </authorList>
    </citation>
    <scope>NUCLEOTIDE SEQUENCE [LARGE SCALE GENOMIC DNA]</scope>
    <source>
        <strain evidence="3 4">SS1995</strain>
    </source>
</reference>
<dbReference type="InterPro" id="IPR011650">
    <property type="entry name" value="Peptidase_M20_dimer"/>
</dbReference>
<feature type="domain" description="Peptidase M20 dimerisation" evidence="2">
    <location>
        <begin position="174"/>
        <end position="263"/>
    </location>
</feature>
<dbReference type="GO" id="GO:0005737">
    <property type="term" value="C:cytoplasm"/>
    <property type="evidence" value="ECO:0007669"/>
    <property type="project" value="TreeGrafter"/>
</dbReference>
<dbReference type="GO" id="GO:0071713">
    <property type="term" value="F:para-aminobenzoyl-glutamate hydrolase activity"/>
    <property type="evidence" value="ECO:0007669"/>
    <property type="project" value="TreeGrafter"/>
</dbReference>
<dbReference type="Pfam" id="PF01546">
    <property type="entry name" value="Peptidase_M20"/>
    <property type="match status" value="1"/>
</dbReference>
<organism evidence="3 4">
    <name type="scientific">Vagococcus vulneris</name>
    <dbReference type="NCBI Taxonomy" id="1977869"/>
    <lineage>
        <taxon>Bacteria</taxon>
        <taxon>Bacillati</taxon>
        <taxon>Bacillota</taxon>
        <taxon>Bacilli</taxon>
        <taxon>Lactobacillales</taxon>
        <taxon>Enterococcaceae</taxon>
        <taxon>Vagococcus</taxon>
    </lineage>
</organism>
<evidence type="ECO:0000259" key="2">
    <source>
        <dbReference type="Pfam" id="PF07687"/>
    </source>
</evidence>
<dbReference type="InterPro" id="IPR052030">
    <property type="entry name" value="Peptidase_M20/M20A_hydrolases"/>
</dbReference>
<dbReference type="RefSeq" id="WP_125983680.1">
    <property type="nucleotide sequence ID" value="NZ_NGJS01000005.1"/>
</dbReference>
<evidence type="ECO:0000256" key="1">
    <source>
        <dbReference type="PIRNR" id="PIRNR037226"/>
    </source>
</evidence>
<evidence type="ECO:0000313" key="4">
    <source>
        <dbReference type="Proteomes" id="UP000287857"/>
    </source>
</evidence>
<dbReference type="Pfam" id="PF07687">
    <property type="entry name" value="M20_dimer"/>
    <property type="match status" value="1"/>
</dbReference>
<dbReference type="InterPro" id="IPR017439">
    <property type="entry name" value="Amidohydrolase"/>
</dbReference>
<dbReference type="InterPro" id="IPR002933">
    <property type="entry name" value="Peptidase_M20"/>
</dbReference>
<evidence type="ECO:0000313" key="3">
    <source>
        <dbReference type="EMBL" id="RST99363.1"/>
    </source>
</evidence>
<dbReference type="PANTHER" id="PTHR30575:SF0">
    <property type="entry name" value="XAA-ARG DIPEPTIDASE"/>
    <property type="match status" value="1"/>
</dbReference>
<dbReference type="FunFam" id="3.30.70.360:FF:000004">
    <property type="entry name" value="Peptidase M20 domain-containing protein 2"/>
    <property type="match status" value="1"/>
</dbReference>
<dbReference type="Gene3D" id="3.40.630.10">
    <property type="entry name" value="Zn peptidases"/>
    <property type="match status" value="1"/>
</dbReference>
<dbReference type="Gene3D" id="3.30.70.360">
    <property type="match status" value="1"/>
</dbReference>
<dbReference type="NCBIfam" id="TIGR01891">
    <property type="entry name" value="amidohydrolases"/>
    <property type="match status" value="1"/>
</dbReference>
<name>A0A429ZZE2_9ENTE</name>
<keyword evidence="3" id="KW-0378">Hydrolase</keyword>
<dbReference type="SUPFAM" id="SSF55031">
    <property type="entry name" value="Bacterial exopeptidase dimerisation domain"/>
    <property type="match status" value="1"/>
</dbReference>
<comment type="similarity">
    <text evidence="1">Belongs to the peptidase M20A family.</text>
</comment>
<dbReference type="EMBL" id="NGJS01000005">
    <property type="protein sequence ID" value="RST99363.1"/>
    <property type="molecule type" value="Genomic_DNA"/>
</dbReference>
<dbReference type="InterPro" id="IPR017144">
    <property type="entry name" value="Xaa-Arg_dipeptidase"/>
</dbReference>
<gene>
    <name evidence="3" type="ORF">CBF37_05170</name>
</gene>
<dbReference type="GO" id="GO:0016805">
    <property type="term" value="F:dipeptidase activity"/>
    <property type="evidence" value="ECO:0007669"/>
    <property type="project" value="InterPro"/>
</dbReference>
<comment type="caution">
    <text evidence="3">The sequence shown here is derived from an EMBL/GenBank/DDBJ whole genome shotgun (WGS) entry which is preliminary data.</text>
</comment>